<dbReference type="PANTHER" id="PTHR21015:SF22">
    <property type="entry name" value="GLYCOSYLTRANSFERASE"/>
    <property type="match status" value="1"/>
</dbReference>
<dbReference type="Proteomes" id="UP000280346">
    <property type="component" value="Unassembled WGS sequence"/>
</dbReference>
<dbReference type="SUPFAM" id="SSF53756">
    <property type="entry name" value="UDP-Glycosyltransferase/glycogen phosphorylase"/>
    <property type="match status" value="1"/>
</dbReference>
<evidence type="ECO:0000313" key="2">
    <source>
        <dbReference type="Proteomes" id="UP000280346"/>
    </source>
</evidence>
<protein>
    <recommendedName>
        <fullName evidence="3">UDP-2,4-diacetamido-2,4, 6-trideoxy-beta-L-altropyranose hydrolase</fullName>
    </recommendedName>
</protein>
<gene>
    <name evidence="1" type="ORF">EJ913_17285</name>
</gene>
<proteinExistence type="predicted"/>
<dbReference type="Gene3D" id="3.40.50.11190">
    <property type="match status" value="1"/>
</dbReference>
<dbReference type="GO" id="GO:0016757">
    <property type="term" value="F:glycosyltransferase activity"/>
    <property type="evidence" value="ECO:0007669"/>
    <property type="project" value="TreeGrafter"/>
</dbReference>
<dbReference type="EMBL" id="RZIJ01000013">
    <property type="protein sequence ID" value="RUQ68925.1"/>
    <property type="molecule type" value="Genomic_DNA"/>
</dbReference>
<reference evidence="1 2" key="1">
    <citation type="submission" date="2018-12" db="EMBL/GenBank/DDBJ databases">
        <authorList>
            <person name="Yang Y."/>
        </authorList>
    </citation>
    <scope>NUCLEOTIDE SEQUENCE [LARGE SCALE GENOMIC DNA]</scope>
    <source>
        <strain evidence="1 2">GSF71</strain>
    </source>
</reference>
<dbReference type="AlphaFoldDB" id="A0A3S0V0G1"/>
<keyword evidence="2" id="KW-1185">Reference proteome</keyword>
<comment type="caution">
    <text evidence="1">The sequence shown here is derived from an EMBL/GenBank/DDBJ whole genome shotgun (WGS) entry which is preliminary data.</text>
</comment>
<evidence type="ECO:0008006" key="3">
    <source>
        <dbReference type="Google" id="ProtNLM"/>
    </source>
</evidence>
<sequence>MIVGFLTGGDPVTGMGHVFRCLALAELLRETGVPVVFVMTGDEVASALVRERGLGPVLRWKDDPLPDGRWDALVVDQLSNDPALLATLKRRAGRLVVLDDTGLGHWVADVAVNGLYRCPIPRPAGNRTVSVGGLAYLAIAPGFGAQPFEVRPTIAALLLTQGGSDTYGLTPCLLQELRPWLARHPDVTVHVHTGPAFHHEAALTAASAGLPVVQHRRLPDMAGFMAGMDVAVAAGGVMACELAAVGVPSVLTTGEEKELETTADLARHGGAVDLGRHGPDTGQRLAAALDDLSSAGRRRACSGAARATVDGQGARRLLDLILGRG</sequence>
<evidence type="ECO:0000313" key="1">
    <source>
        <dbReference type="EMBL" id="RUQ68925.1"/>
    </source>
</evidence>
<name>A0A3S0V0G1_9PROT</name>
<dbReference type="RefSeq" id="WP_127000085.1">
    <property type="nucleotide sequence ID" value="NZ_JAKOAR010000004.1"/>
</dbReference>
<dbReference type="PANTHER" id="PTHR21015">
    <property type="entry name" value="UDP-N-ACETYLGLUCOSAMINE--N-ACETYLMURAMYL-(PENTAPEPTIDE) PYROPHOSPHORYL-UNDECAPRENOL N-ACETYLGLUCOSAMINE TRANSFERASE 1"/>
    <property type="match status" value="1"/>
</dbReference>
<dbReference type="OrthoDB" id="9788924at2"/>
<accession>A0A3S0V0G1</accession>
<dbReference type="Gene3D" id="3.40.50.2000">
    <property type="entry name" value="Glycogen Phosphorylase B"/>
    <property type="match status" value="1"/>
</dbReference>
<organism evidence="1 2">
    <name type="scientific">Azospirillum doebereinerae</name>
    <dbReference type="NCBI Taxonomy" id="92933"/>
    <lineage>
        <taxon>Bacteria</taxon>
        <taxon>Pseudomonadati</taxon>
        <taxon>Pseudomonadota</taxon>
        <taxon>Alphaproteobacteria</taxon>
        <taxon>Rhodospirillales</taxon>
        <taxon>Azospirillaceae</taxon>
        <taxon>Azospirillum</taxon>
    </lineage>
</organism>